<keyword evidence="1" id="KW-0812">Transmembrane</keyword>
<reference evidence="3" key="1">
    <citation type="journal article" date="2019" name="Int. J. Syst. Evol. Microbiol.">
        <title>The Global Catalogue of Microorganisms (GCM) 10K type strain sequencing project: providing services to taxonomists for standard genome sequencing and annotation.</title>
        <authorList>
            <consortium name="The Broad Institute Genomics Platform"/>
            <consortium name="The Broad Institute Genome Sequencing Center for Infectious Disease"/>
            <person name="Wu L."/>
            <person name="Ma J."/>
        </authorList>
    </citation>
    <scope>NUCLEOTIDE SEQUENCE [LARGE SCALE GENOMIC DNA]</scope>
    <source>
        <strain evidence="3">CGMCC 4.1782</strain>
    </source>
</reference>
<evidence type="ECO:0000313" key="2">
    <source>
        <dbReference type="EMBL" id="MFD2247539.1"/>
    </source>
</evidence>
<dbReference type="Proteomes" id="UP001597374">
    <property type="component" value="Unassembled WGS sequence"/>
</dbReference>
<keyword evidence="1" id="KW-0472">Membrane</keyword>
<feature type="transmembrane region" description="Helical" evidence="1">
    <location>
        <begin position="57"/>
        <end position="77"/>
    </location>
</feature>
<organism evidence="2 3">
    <name type="scientific">Pontibacter ruber</name>
    <dbReference type="NCBI Taxonomy" id="1343895"/>
    <lineage>
        <taxon>Bacteria</taxon>
        <taxon>Pseudomonadati</taxon>
        <taxon>Bacteroidota</taxon>
        <taxon>Cytophagia</taxon>
        <taxon>Cytophagales</taxon>
        <taxon>Hymenobacteraceae</taxon>
        <taxon>Pontibacter</taxon>
    </lineage>
</organism>
<gene>
    <name evidence="2" type="ORF">ACFSKP_14825</name>
</gene>
<comment type="caution">
    <text evidence="2">The sequence shown here is derived from an EMBL/GenBank/DDBJ whole genome shotgun (WGS) entry which is preliminary data.</text>
</comment>
<accession>A0ABW5CZW5</accession>
<feature type="transmembrane region" description="Helical" evidence="1">
    <location>
        <begin position="24"/>
        <end position="45"/>
    </location>
</feature>
<feature type="transmembrane region" description="Helical" evidence="1">
    <location>
        <begin position="140"/>
        <end position="157"/>
    </location>
</feature>
<keyword evidence="3" id="KW-1185">Reference proteome</keyword>
<evidence type="ECO:0008006" key="4">
    <source>
        <dbReference type="Google" id="ProtNLM"/>
    </source>
</evidence>
<name>A0ABW5CZW5_9BACT</name>
<evidence type="ECO:0000256" key="1">
    <source>
        <dbReference type="SAM" id="Phobius"/>
    </source>
</evidence>
<keyword evidence="1" id="KW-1133">Transmembrane helix</keyword>
<evidence type="ECO:0000313" key="3">
    <source>
        <dbReference type="Proteomes" id="UP001597374"/>
    </source>
</evidence>
<protein>
    <recommendedName>
        <fullName evidence="4">ABC transmembrane type-1 domain-containing protein</fullName>
    </recommendedName>
</protein>
<dbReference type="RefSeq" id="WP_250430503.1">
    <property type="nucleotide sequence ID" value="NZ_JALPRR010000003.1"/>
</dbReference>
<feature type="transmembrane region" description="Helical" evidence="1">
    <location>
        <begin position="163"/>
        <end position="184"/>
    </location>
</feature>
<sequence length="255" mass="29394">MIRLVPLDVDYKYLNRIDSYLNKLLWFSAGLSLLVFAIDFFHLLPTYNEFLQTTLNSIISILALGYFVLDLVFNYSFQESERKRRKDFIDNSLGTTLAEENSVGYFSNDRTSVGVIKMGVNCFENSLFTKTVSSKMLTPMFIKMCAVILVFLCLALFTNNKTLTTVLQLALPLTIIQQAFKLYFFKKKIDKIFEDFNLIFSATSGNNRDNLIIDNVINYESTLAWGTVLLDSKYFNEVNPALSQKWESMKLRLNL</sequence>
<proteinExistence type="predicted"/>
<dbReference type="EMBL" id="JBHUIM010000002">
    <property type="protein sequence ID" value="MFD2247539.1"/>
    <property type="molecule type" value="Genomic_DNA"/>
</dbReference>